<dbReference type="InterPro" id="IPR042229">
    <property type="entry name" value="Listeria/Bacterioides_rpt_sf"/>
</dbReference>
<evidence type="ECO:0008006" key="5">
    <source>
        <dbReference type="Google" id="ProtNLM"/>
    </source>
</evidence>
<keyword evidence="2" id="KW-0732">Signal</keyword>
<dbReference type="InterPro" id="IPR013783">
    <property type="entry name" value="Ig-like_fold"/>
</dbReference>
<dbReference type="RefSeq" id="WP_344777525.1">
    <property type="nucleotide sequence ID" value="NZ_BAABAH010000014.1"/>
</dbReference>
<dbReference type="Gene3D" id="2.60.40.10">
    <property type="entry name" value="Immunoglobulins"/>
    <property type="match status" value="1"/>
</dbReference>
<dbReference type="Gene3D" id="2.60.40.2700">
    <property type="match status" value="1"/>
</dbReference>
<dbReference type="NCBIfam" id="TIGR02543">
    <property type="entry name" value="List_Bact_rpt"/>
    <property type="match status" value="1"/>
</dbReference>
<evidence type="ECO:0000313" key="4">
    <source>
        <dbReference type="Proteomes" id="UP001501821"/>
    </source>
</evidence>
<evidence type="ECO:0000256" key="1">
    <source>
        <dbReference type="ARBA" id="ARBA00004196"/>
    </source>
</evidence>
<feature type="signal peptide" evidence="2">
    <location>
        <begin position="1"/>
        <end position="36"/>
    </location>
</feature>
<dbReference type="Gene3D" id="2.60.40.4270">
    <property type="entry name" value="Listeria-Bacteroides repeat domain"/>
    <property type="match status" value="1"/>
</dbReference>
<dbReference type="InterPro" id="IPR013378">
    <property type="entry name" value="InlB-like_B-rpt"/>
</dbReference>
<dbReference type="Pfam" id="PF18889">
    <property type="entry name" value="Beta_helix_3"/>
    <property type="match status" value="4"/>
</dbReference>
<name>A0ABP7IX84_9ACTN</name>
<organism evidence="3 4">
    <name type="scientific">Nocardioides panacisoli</name>
    <dbReference type="NCBI Taxonomy" id="627624"/>
    <lineage>
        <taxon>Bacteria</taxon>
        <taxon>Bacillati</taxon>
        <taxon>Actinomycetota</taxon>
        <taxon>Actinomycetes</taxon>
        <taxon>Propionibacteriales</taxon>
        <taxon>Nocardioidaceae</taxon>
        <taxon>Nocardioides</taxon>
    </lineage>
</organism>
<dbReference type="Pfam" id="PF09479">
    <property type="entry name" value="Flg_new"/>
    <property type="match status" value="1"/>
</dbReference>
<comment type="caution">
    <text evidence="3">The sequence shown here is derived from an EMBL/GenBank/DDBJ whole genome shotgun (WGS) entry which is preliminary data.</text>
</comment>
<dbReference type="Proteomes" id="UP001501821">
    <property type="component" value="Unassembled WGS sequence"/>
</dbReference>
<accession>A0ABP7IX84</accession>
<proteinExistence type="predicted"/>
<reference evidence="4" key="1">
    <citation type="journal article" date="2019" name="Int. J. Syst. Evol. Microbiol.">
        <title>The Global Catalogue of Microorganisms (GCM) 10K type strain sequencing project: providing services to taxonomists for standard genome sequencing and annotation.</title>
        <authorList>
            <consortium name="The Broad Institute Genomics Platform"/>
            <consortium name="The Broad Institute Genome Sequencing Center for Infectious Disease"/>
            <person name="Wu L."/>
            <person name="Ma J."/>
        </authorList>
    </citation>
    <scope>NUCLEOTIDE SEQUENCE [LARGE SCALE GENOMIC DNA]</scope>
    <source>
        <strain evidence="4">JCM 16953</strain>
    </source>
</reference>
<evidence type="ECO:0000313" key="3">
    <source>
        <dbReference type="EMBL" id="GAA3829308.1"/>
    </source>
</evidence>
<sequence>MLERHLGARFARFRSALLAFGLGATLVGLVPSPATAATVDVGTFDALQLAFVCPPSDPGTVRMTADITAPSTALGVGCSEVVLDLAGHDLAVQSVFMVPGARLVVDDSVGGGSLTADASGQPNTAGIRTSLAELVVNGGTVVARGGAQAAGIGSAWPSSPLDLIFLDAGSTKINGGSVTATGGVDGSGIGGGLNGGGGTTVVNGGTVVATGGNGAPSQGLGAVGIGGWATANFSTVTITGGVVTAHGVGESPGVSSSGDPGGKVAITGGTVTATGNTPSAVAFPFGPGGPAIGGQPNMRLEMTGGTLRLPPSGWLYVPDTAGTEVTLGPDAVIDGTANASSTYGVIFGDGRIDNDGSIRLPTDRMIGLVGGQLPTPTVTRHNYTVSFDTQGGSPAPAAVRVFAANLTRGNRTLPPAPTRNGHVFVGWNTAADGSGDPVTATSTLPGSSTNGTPVPLTAYAQWEQLPVTVPEPTVSGTPEIGQLLTAHVGVTDPANATLAYQWYRVDRLGSTSVVPGANAATYQVSAADVGARLQVEVTASAPDYRSTTRTSAAIGPVPGEQRLAFTSTPPDPARVGGSYTPAAAGDTGSGNPIVISVAAAPHAPCSIDSTGVVHFEHVGTCELIAVVDGDENYPMAQAFQDIEVAKGRQTVTFTSGAPDPGAVGETYTPAATGGDSGAPVSFSVLPVPDGVAVACSVHDGVVTFEAAGRCELRADQAGTADYDAAEPAEQSITVIAKAATTTSVQVRPDRLIAEVHGDPAATPTGSVTFTVDGGAVGSGDLVPTGDGVARAVLPTVIPAGDSRHVQAAYSGDRFHAGSTASTTRTDPVVTATVQARHDRTRGWYRTPVRVVFDCTPGSATVDCPRPARRSQDGADQRVERTVTAADGGSASVHVVVSIDRTRPAVRATGVRDGATYDHFRRPVCVADDLLSGIHACTVKVDRSSGGDGLVLVSYRVRAVDVAGNRSTVRGTYFVRR</sequence>
<dbReference type="EMBL" id="BAABAH010000014">
    <property type="protein sequence ID" value="GAA3829308.1"/>
    <property type="molecule type" value="Genomic_DNA"/>
</dbReference>
<keyword evidence="4" id="KW-1185">Reference proteome</keyword>
<comment type="subcellular location">
    <subcellularLocation>
        <location evidence="1">Cell envelope</location>
    </subcellularLocation>
</comment>
<feature type="chain" id="PRO_5045313219" description="Ig-like domain repeat protein" evidence="2">
    <location>
        <begin position="37"/>
        <end position="976"/>
    </location>
</feature>
<evidence type="ECO:0000256" key="2">
    <source>
        <dbReference type="SAM" id="SignalP"/>
    </source>
</evidence>
<gene>
    <name evidence="3" type="ORF">GCM10022242_33340</name>
</gene>
<protein>
    <recommendedName>
        <fullName evidence="5">Ig-like domain repeat protein</fullName>
    </recommendedName>
</protein>